<evidence type="ECO:0000313" key="9">
    <source>
        <dbReference type="Proteomes" id="UP001530315"/>
    </source>
</evidence>
<evidence type="ECO:0000256" key="5">
    <source>
        <dbReference type="SAM" id="MobiDB-lite"/>
    </source>
</evidence>
<evidence type="ECO:0000259" key="7">
    <source>
        <dbReference type="Pfam" id="PF23598"/>
    </source>
</evidence>
<keyword evidence="2" id="KW-1003">Cell membrane</keyword>
<evidence type="ECO:0000256" key="2">
    <source>
        <dbReference type="ARBA" id="ARBA00022475"/>
    </source>
</evidence>
<feature type="region of interest" description="Disordered" evidence="5">
    <location>
        <begin position="309"/>
        <end position="330"/>
    </location>
</feature>
<feature type="domain" description="Disease resistance R13L4/SHOC-2-like LRR" evidence="7">
    <location>
        <begin position="577"/>
        <end position="738"/>
    </location>
</feature>
<dbReference type="Pfam" id="PF23598">
    <property type="entry name" value="LRR_14"/>
    <property type="match status" value="1"/>
</dbReference>
<keyword evidence="6" id="KW-1133">Transmembrane helix</keyword>
<dbReference type="EMBL" id="JALLAZ020000212">
    <property type="protein sequence ID" value="KAL3800602.1"/>
    <property type="molecule type" value="Genomic_DNA"/>
</dbReference>
<evidence type="ECO:0000313" key="8">
    <source>
        <dbReference type="EMBL" id="KAL3800602.1"/>
    </source>
</evidence>
<keyword evidence="6" id="KW-0812">Transmembrane</keyword>
<dbReference type="Gene3D" id="3.80.10.10">
    <property type="entry name" value="Ribonuclease Inhibitor"/>
    <property type="match status" value="3"/>
</dbReference>
<dbReference type="InterPro" id="IPR032675">
    <property type="entry name" value="LRR_dom_sf"/>
</dbReference>
<feature type="region of interest" description="Disordered" evidence="5">
    <location>
        <begin position="1"/>
        <end position="105"/>
    </location>
</feature>
<feature type="compositionally biased region" description="Pro residues" evidence="5">
    <location>
        <begin position="427"/>
        <end position="439"/>
    </location>
</feature>
<gene>
    <name evidence="8" type="ORF">ACHAW5_001070</name>
</gene>
<feature type="transmembrane region" description="Helical" evidence="6">
    <location>
        <begin position="384"/>
        <end position="405"/>
    </location>
</feature>
<feature type="compositionally biased region" description="Basic and acidic residues" evidence="5">
    <location>
        <begin position="87"/>
        <end position="97"/>
    </location>
</feature>
<feature type="compositionally biased region" description="Basic and acidic residues" evidence="5">
    <location>
        <begin position="63"/>
        <end position="77"/>
    </location>
</feature>
<dbReference type="Proteomes" id="UP001530315">
    <property type="component" value="Unassembled WGS sequence"/>
</dbReference>
<evidence type="ECO:0000256" key="3">
    <source>
        <dbReference type="ARBA" id="ARBA00022614"/>
    </source>
</evidence>
<feature type="compositionally biased region" description="Polar residues" evidence="5">
    <location>
        <begin position="41"/>
        <end position="62"/>
    </location>
</feature>
<keyword evidence="4" id="KW-0677">Repeat</keyword>
<feature type="region of interest" description="Disordered" evidence="5">
    <location>
        <begin position="413"/>
        <end position="448"/>
    </location>
</feature>
<dbReference type="AlphaFoldDB" id="A0ABD3QKF3"/>
<dbReference type="InterPro" id="IPR003591">
    <property type="entry name" value="Leu-rich_rpt_typical-subtyp"/>
</dbReference>
<dbReference type="FunFam" id="3.80.10.10:FF:000041">
    <property type="entry name" value="LRR receptor-like serine/threonine-protein kinase ERECTA"/>
    <property type="match status" value="1"/>
</dbReference>
<dbReference type="Pfam" id="PF00560">
    <property type="entry name" value="LRR_1"/>
    <property type="match status" value="2"/>
</dbReference>
<dbReference type="PANTHER" id="PTHR48009:SF16">
    <property type="entry name" value="LEUCINE-RICH REPEAT-CONTAINING N-TERMINAL PLANT-TYPE DOMAIN-CONTAINING PROTEIN"/>
    <property type="match status" value="1"/>
</dbReference>
<accession>A0ABD3QKF3</accession>
<dbReference type="PROSITE" id="PS51450">
    <property type="entry name" value="LRR"/>
    <property type="match status" value="1"/>
</dbReference>
<dbReference type="PRINTS" id="PR00019">
    <property type="entry name" value="LEURICHRPT"/>
</dbReference>
<keyword evidence="3" id="KW-0433">Leucine-rich repeat</keyword>
<feature type="compositionally biased region" description="Gly residues" evidence="5">
    <location>
        <begin position="313"/>
        <end position="324"/>
    </location>
</feature>
<reference evidence="8 9" key="1">
    <citation type="submission" date="2024-10" db="EMBL/GenBank/DDBJ databases">
        <title>Updated reference genomes for cyclostephanoid diatoms.</title>
        <authorList>
            <person name="Roberts W.R."/>
            <person name="Alverson A.J."/>
        </authorList>
    </citation>
    <scope>NUCLEOTIDE SEQUENCE [LARGE SCALE GENOMIC DNA]</scope>
    <source>
        <strain evidence="8 9">AJA276-08</strain>
    </source>
</reference>
<evidence type="ECO:0000256" key="6">
    <source>
        <dbReference type="SAM" id="Phobius"/>
    </source>
</evidence>
<evidence type="ECO:0000256" key="4">
    <source>
        <dbReference type="ARBA" id="ARBA00022737"/>
    </source>
</evidence>
<comment type="caution">
    <text evidence="8">The sequence shown here is derived from an EMBL/GenBank/DDBJ whole genome shotgun (WGS) entry which is preliminary data.</text>
</comment>
<dbReference type="FunFam" id="3.80.10.10:FF:000383">
    <property type="entry name" value="Leucine-rich repeat receptor protein kinase EMS1"/>
    <property type="match status" value="1"/>
</dbReference>
<dbReference type="InterPro" id="IPR055414">
    <property type="entry name" value="LRR_R13L4/SHOC2-like"/>
</dbReference>
<dbReference type="GO" id="GO:0005886">
    <property type="term" value="C:plasma membrane"/>
    <property type="evidence" value="ECO:0007669"/>
    <property type="project" value="UniProtKB-SubCell"/>
</dbReference>
<organism evidence="8 9">
    <name type="scientific">Stephanodiscus triporus</name>
    <dbReference type="NCBI Taxonomy" id="2934178"/>
    <lineage>
        <taxon>Eukaryota</taxon>
        <taxon>Sar</taxon>
        <taxon>Stramenopiles</taxon>
        <taxon>Ochrophyta</taxon>
        <taxon>Bacillariophyta</taxon>
        <taxon>Coscinodiscophyceae</taxon>
        <taxon>Thalassiosirophycidae</taxon>
        <taxon>Stephanodiscales</taxon>
        <taxon>Stephanodiscaceae</taxon>
        <taxon>Stephanodiscus</taxon>
    </lineage>
</organism>
<sequence length="932" mass="102714">MVDYSDDDSASGGGGKRYSYSFSPGKSHHDAESDAEDDVNYSYSNAVSAALKSPTNGSSATSDDSHSEKYRGARFDHELDDVEETIEFDRPSHERSGTQRANQEYYDVLEMASNRLRQDNFVIGGDESSGDEAVRPKKKKKKKSKKEKRKGQMTFEDDEENADASRRSAVFKSFIPPSMMISHGGVRKSFKSAITKDDLAAIGYGDTVKETDIDPNDDLPIYWNPAALVTASQSRLSDGRIDKHGFYTNMKVRAGSAYGKVQTLVKGNQDQIDNNFNLHSIGKSQKKTYTPLGKLDDSIVWGDDETVTDRKGGGAGAGREGGGARGDREADGIEMSDTRAAHKADVIEVVDDCSFSELDEVNSNYLINEKLIKKLMWQRDKRRLGIISTVALAIFCIWLGLYLGLAVRSSSHSQSSTVPGDDGIDRSPPPSRPRPPAPIEPIHGFDNGSSSHPITATELRYIVNQITTDPSVLSNPHTPQAKAFEWCKNDIKIYSVDITSRVANRYALATLYYSTNGTKWATNKVKTVQFIMILSAITQPQTSLTLTVISLQFWGNGHECEWYGVGCESGDNNTVSVTYLDLNNNNLVGTIPPEIGWIYTLEQIHLWGNNLVGSIPNTLSQLGNLHTLYLNANYLSGEMGDAFNKLQKLKHLDLSNNRLRGHIPHGLGSLSDLRDLRLSNNLLTSAFPMSLISLSNLETLLLDSNSISGSLPSLVGRMKSLVTIRIHDNDLKGKVPSFVDAKVLEEAHFDGNFFSGTIPNFGSQRLREIYLGRNALTGSIPDIIGSLAKLEIFSASGNKLNSTIPSSISDATQLNILDLSYNKLTGEIPREISNLVLLHEIRLDHNRLRGFPDLGQLKHLEIVHLNNNLLDGKLNLPLDMGDLENLKEFAIQNNDLTGVINEFMCDLLLDVLTSDCWGSPPQVDCPCCTECY</sequence>
<feature type="region of interest" description="Disordered" evidence="5">
    <location>
        <begin position="121"/>
        <end position="162"/>
    </location>
</feature>
<proteinExistence type="predicted"/>
<dbReference type="SMART" id="SM00369">
    <property type="entry name" value="LRR_TYP"/>
    <property type="match status" value="5"/>
</dbReference>
<dbReference type="SUPFAM" id="SSF52058">
    <property type="entry name" value="L domain-like"/>
    <property type="match status" value="2"/>
</dbReference>
<keyword evidence="9" id="KW-1185">Reference proteome</keyword>
<keyword evidence="6" id="KW-0472">Membrane</keyword>
<dbReference type="InterPro" id="IPR001611">
    <property type="entry name" value="Leu-rich_rpt"/>
</dbReference>
<dbReference type="PANTHER" id="PTHR48009">
    <property type="entry name" value="LEUCINE-RICH REPEAT (LRR) FAMILY PROTEIN"/>
    <property type="match status" value="1"/>
</dbReference>
<comment type="subcellular location">
    <subcellularLocation>
        <location evidence="1">Cell membrane</location>
    </subcellularLocation>
</comment>
<name>A0ABD3QKF3_9STRA</name>
<evidence type="ECO:0000256" key="1">
    <source>
        <dbReference type="ARBA" id="ARBA00004236"/>
    </source>
</evidence>
<dbReference type="InterPro" id="IPR053213">
    <property type="entry name" value="RLP29"/>
</dbReference>
<feature type="compositionally biased region" description="Basic residues" evidence="5">
    <location>
        <begin position="136"/>
        <end position="151"/>
    </location>
</feature>
<protein>
    <recommendedName>
        <fullName evidence="7">Disease resistance R13L4/SHOC-2-like LRR domain-containing protein</fullName>
    </recommendedName>
</protein>